<gene>
    <name evidence="3" type="ORF">V9T40_007673</name>
</gene>
<accession>A0AAN9TM38</accession>
<feature type="region of interest" description="Disordered" evidence="2">
    <location>
        <begin position="29"/>
        <end position="57"/>
    </location>
</feature>
<evidence type="ECO:0000313" key="3">
    <source>
        <dbReference type="EMBL" id="KAK7592921.1"/>
    </source>
</evidence>
<dbReference type="EMBL" id="JBBCAQ010000020">
    <property type="protein sequence ID" value="KAK7592921.1"/>
    <property type="molecule type" value="Genomic_DNA"/>
</dbReference>
<dbReference type="PANTHER" id="PTHR45999:SF4">
    <property type="entry name" value="UNC-13-4A, ISOFORM B"/>
    <property type="match status" value="1"/>
</dbReference>
<dbReference type="PANTHER" id="PTHR45999">
    <property type="entry name" value="UNC-13-4A, ISOFORM B"/>
    <property type="match status" value="1"/>
</dbReference>
<sequence>MSFFNSLQQYVTSSVANLSLSPKRFSLSKESSAEGAEDLNPPGAAGRSASTGSVSSIPGFPKVVPSPGVVVCSSRRKTLECPKKMVSFRQSSTQQQRQIYKYCKRRLSWPEIDQQQTSGVQETDNFFLESYSALSWNIHNRQLMAGQDLSQEEPPPSEASVGIKPPPMYRITSLEMEQLYIEVLYTIKYKVGSSCGQTSQYQEELYAYAQKAFKVSNEMHRRYLSIASEEKLADKVCKFVETFGSRSHQMQHPAFVVDTLIFVAFTLTEYEYIVPAINFKALRSVMVTKEDNFKI</sequence>
<reference evidence="3 4" key="1">
    <citation type="submission" date="2024-03" db="EMBL/GenBank/DDBJ databases">
        <title>Adaptation during the transition from Ophiocordyceps entomopathogen to insect associate is accompanied by gene loss and intensified selection.</title>
        <authorList>
            <person name="Ward C.M."/>
            <person name="Onetto C.A."/>
            <person name="Borneman A.R."/>
        </authorList>
    </citation>
    <scope>NUCLEOTIDE SEQUENCE [LARGE SCALE GENOMIC DNA]</scope>
    <source>
        <strain evidence="3">AWRI1</strain>
        <tissue evidence="3">Single Adult Female</tissue>
    </source>
</reference>
<organism evidence="3 4">
    <name type="scientific">Parthenolecanium corni</name>
    <dbReference type="NCBI Taxonomy" id="536013"/>
    <lineage>
        <taxon>Eukaryota</taxon>
        <taxon>Metazoa</taxon>
        <taxon>Ecdysozoa</taxon>
        <taxon>Arthropoda</taxon>
        <taxon>Hexapoda</taxon>
        <taxon>Insecta</taxon>
        <taxon>Pterygota</taxon>
        <taxon>Neoptera</taxon>
        <taxon>Paraneoptera</taxon>
        <taxon>Hemiptera</taxon>
        <taxon>Sternorrhyncha</taxon>
        <taxon>Coccoidea</taxon>
        <taxon>Coccidae</taxon>
        <taxon>Parthenolecanium</taxon>
    </lineage>
</organism>
<dbReference type="GO" id="GO:0006887">
    <property type="term" value="P:exocytosis"/>
    <property type="evidence" value="ECO:0007669"/>
    <property type="project" value="UniProtKB-KW"/>
</dbReference>
<comment type="caution">
    <text evidence="3">The sequence shown here is derived from an EMBL/GenBank/DDBJ whole genome shotgun (WGS) entry which is preliminary data.</text>
</comment>
<evidence type="ECO:0000313" key="4">
    <source>
        <dbReference type="Proteomes" id="UP001367676"/>
    </source>
</evidence>
<dbReference type="Proteomes" id="UP001367676">
    <property type="component" value="Unassembled WGS sequence"/>
</dbReference>
<proteinExistence type="predicted"/>
<dbReference type="GO" id="GO:0099503">
    <property type="term" value="C:secretory vesicle"/>
    <property type="evidence" value="ECO:0007669"/>
    <property type="project" value="TreeGrafter"/>
</dbReference>
<protein>
    <submittedName>
        <fullName evidence="3">Uncharacterized protein</fullName>
    </submittedName>
</protein>
<keyword evidence="1" id="KW-0268">Exocytosis</keyword>
<evidence type="ECO:0000256" key="2">
    <source>
        <dbReference type="SAM" id="MobiDB-lite"/>
    </source>
</evidence>
<dbReference type="AlphaFoldDB" id="A0AAN9TM38"/>
<evidence type="ECO:0000256" key="1">
    <source>
        <dbReference type="ARBA" id="ARBA00022483"/>
    </source>
</evidence>
<dbReference type="InterPro" id="IPR052095">
    <property type="entry name" value="UNC-13_domain"/>
</dbReference>
<name>A0AAN9TM38_9HEMI</name>
<keyword evidence="4" id="KW-1185">Reference proteome</keyword>